<accession>A0ABR4P3H3</accession>
<reference evidence="2 3" key="1">
    <citation type="submission" date="2024-06" db="EMBL/GenBank/DDBJ databases">
        <title>Complete genome of Phlyctema vagabunda strain 19-DSS-EL-015.</title>
        <authorList>
            <person name="Fiorenzani C."/>
        </authorList>
    </citation>
    <scope>NUCLEOTIDE SEQUENCE [LARGE SCALE GENOMIC DNA]</scope>
    <source>
        <strain evidence="2 3">19-DSS-EL-015</strain>
    </source>
</reference>
<evidence type="ECO:0000313" key="2">
    <source>
        <dbReference type="EMBL" id="KAL3417860.1"/>
    </source>
</evidence>
<feature type="compositionally biased region" description="Basic residues" evidence="1">
    <location>
        <begin position="58"/>
        <end position="72"/>
    </location>
</feature>
<dbReference type="EMBL" id="JBFCZG010000010">
    <property type="protein sequence ID" value="KAL3417860.1"/>
    <property type="molecule type" value="Genomic_DNA"/>
</dbReference>
<dbReference type="Proteomes" id="UP001629113">
    <property type="component" value="Unassembled WGS sequence"/>
</dbReference>
<name>A0ABR4P3H3_9HELO</name>
<organism evidence="2 3">
    <name type="scientific">Phlyctema vagabunda</name>
    <dbReference type="NCBI Taxonomy" id="108571"/>
    <lineage>
        <taxon>Eukaryota</taxon>
        <taxon>Fungi</taxon>
        <taxon>Dikarya</taxon>
        <taxon>Ascomycota</taxon>
        <taxon>Pezizomycotina</taxon>
        <taxon>Leotiomycetes</taxon>
        <taxon>Helotiales</taxon>
        <taxon>Dermateaceae</taxon>
        <taxon>Phlyctema</taxon>
    </lineage>
</organism>
<comment type="caution">
    <text evidence="2">The sequence shown here is derived from an EMBL/GenBank/DDBJ whole genome shotgun (WGS) entry which is preliminary data.</text>
</comment>
<evidence type="ECO:0000313" key="3">
    <source>
        <dbReference type="Proteomes" id="UP001629113"/>
    </source>
</evidence>
<feature type="region of interest" description="Disordered" evidence="1">
    <location>
        <begin position="52"/>
        <end position="114"/>
    </location>
</feature>
<keyword evidence="3" id="KW-1185">Reference proteome</keyword>
<proteinExistence type="predicted"/>
<sequence>MPRPVRVLRINDQENTSIHARRRPARASNVCTATVAIARCVRIISKHIGTVRNNGSRSARRLKQPRRGKPRAGSHEKTSEGTSLSFEFRRSLSGRPPRRDAGVWRGTCRITSQV</sequence>
<evidence type="ECO:0000256" key="1">
    <source>
        <dbReference type="SAM" id="MobiDB-lite"/>
    </source>
</evidence>
<protein>
    <submittedName>
        <fullName evidence="2">Uncharacterized protein</fullName>
    </submittedName>
</protein>
<gene>
    <name evidence="2" type="ORF">PVAG01_10870</name>
</gene>